<evidence type="ECO:0000313" key="3">
    <source>
        <dbReference type="Proteomes" id="UP001176961"/>
    </source>
</evidence>
<feature type="coiled-coil region" evidence="1">
    <location>
        <begin position="302"/>
        <end position="330"/>
    </location>
</feature>
<dbReference type="AlphaFoldDB" id="A0AA36MI00"/>
<name>A0AA36MI00_CYLNA</name>
<evidence type="ECO:0000313" key="2">
    <source>
        <dbReference type="EMBL" id="CAJ0610700.1"/>
    </source>
</evidence>
<dbReference type="EMBL" id="CATQJL010000360">
    <property type="protein sequence ID" value="CAJ0610700.1"/>
    <property type="molecule type" value="Genomic_DNA"/>
</dbReference>
<protein>
    <submittedName>
        <fullName evidence="2">Uncharacterized protein</fullName>
    </submittedName>
</protein>
<comment type="caution">
    <text evidence="2">The sequence shown here is derived from an EMBL/GenBank/DDBJ whole genome shotgun (WGS) entry which is preliminary data.</text>
</comment>
<keyword evidence="3" id="KW-1185">Reference proteome</keyword>
<dbReference type="Proteomes" id="UP001176961">
    <property type="component" value="Unassembled WGS sequence"/>
</dbReference>
<evidence type="ECO:0000256" key="1">
    <source>
        <dbReference type="SAM" id="Coils"/>
    </source>
</evidence>
<gene>
    <name evidence="2" type="ORF">CYNAS_LOCUS22683</name>
</gene>
<sequence>MGGYVMESGEFDELLNYLGTTEEWSEAGFILPDGTLIDLSGKEQGGDEEKRNLQHKDVREFGFDLVDLLDKGVIRLGYGDQPVPFVQVSLKNGMPTSNQWDRIDELLSMSPYKLDFEATMEGSDKDNPKTNFYKQYDIESEIKDVKHDLQAYINGDKTNIGIPSVTEGTMPLSYPKGPYGVMTNGSNPLMTGIGPMVYLNQETDEWIIEPQNANKEIPDIKETDFEQVTQRIEIAIESKDKNQMKEVWAWIRNLRKTSLAAEGEFGEDGLLKDANGDEELALKRINFYINRAGDGLSNKTAVHAAKRELEKKVEEKMQSKKDEIHDILSEYFQEAYNTMFEDDEPKAQKPKKMRYWDAIDFLIDNEINPYWLIVQPRQALYFEPYNSIMAMYEINPDKTINMLTYKNGKVDGGKNEEGKFIPNITTISPDEFKAALEDERNAKVVDNFNKHYYDLDTIVDIIANGDELYNAWMERFYNEHKDELGLSKVHSWKTHKAFKQFWNELSNYEKSTYANPMGVSDKYGLATKDPRRGMPVGKIRFKQSPQRLNGKTTSVVGDVEPGQYEPQNITSDQARSKMSDHDLVSYWLDKFGIDSKYADQAIKDQSGTEWKIAKAAETHNDISPVRFQLVFPSNPDFKMVKKPDEIEDMIRLYNKEESIEEAFGRFGSKMAQPTITDYNALYSYLEQNGIDPKFCRGAILYGDLGQEWRITGYNLSDPENPLIALQSFSQPEETINGTSKVSSNKVPLSVVQKWCQKPKNQQSQIEWDDIMLDPVLCVDTTA</sequence>
<organism evidence="2 3">
    <name type="scientific">Cylicocyclus nassatus</name>
    <name type="common">Nematode worm</name>
    <dbReference type="NCBI Taxonomy" id="53992"/>
    <lineage>
        <taxon>Eukaryota</taxon>
        <taxon>Metazoa</taxon>
        <taxon>Ecdysozoa</taxon>
        <taxon>Nematoda</taxon>
        <taxon>Chromadorea</taxon>
        <taxon>Rhabditida</taxon>
        <taxon>Rhabditina</taxon>
        <taxon>Rhabditomorpha</taxon>
        <taxon>Strongyloidea</taxon>
        <taxon>Strongylidae</taxon>
        <taxon>Cylicocyclus</taxon>
    </lineage>
</organism>
<accession>A0AA36MI00</accession>
<feature type="non-terminal residue" evidence="2">
    <location>
        <position position="782"/>
    </location>
</feature>
<reference evidence="2" key="1">
    <citation type="submission" date="2023-07" db="EMBL/GenBank/DDBJ databases">
        <authorList>
            <consortium name="CYATHOMIX"/>
        </authorList>
    </citation>
    <scope>NUCLEOTIDE SEQUENCE</scope>
    <source>
        <strain evidence="2">N/A</strain>
    </source>
</reference>
<keyword evidence="1" id="KW-0175">Coiled coil</keyword>
<proteinExistence type="predicted"/>